<dbReference type="SUPFAM" id="SSF52833">
    <property type="entry name" value="Thioredoxin-like"/>
    <property type="match status" value="1"/>
</dbReference>
<feature type="region of interest" description="Disordered" evidence="7">
    <location>
        <begin position="1"/>
        <end position="32"/>
    </location>
</feature>
<evidence type="ECO:0000256" key="4">
    <source>
        <dbReference type="ARBA" id="ARBA00022723"/>
    </source>
</evidence>
<protein>
    <submittedName>
        <fullName evidence="9">Cytoplasmic NAD-dependent formate dehydrogenase flavin subunit FdwB</fullName>
    </submittedName>
    <submittedName>
        <fullName evidence="10">NAD-dependent formate dehydrogenase flavoprotein subunit</fullName>
    </submittedName>
</protein>
<gene>
    <name evidence="9" type="primary">fdwB</name>
    <name evidence="10" type="ORF">GA0071312_0942</name>
    <name evidence="9" type="ORF">HLUCCO17_09980</name>
</gene>
<evidence type="ECO:0000256" key="1">
    <source>
        <dbReference type="ARBA" id="ARBA00001917"/>
    </source>
</evidence>
<evidence type="ECO:0000259" key="8">
    <source>
        <dbReference type="SMART" id="SM00928"/>
    </source>
</evidence>
<dbReference type="SUPFAM" id="SSF142984">
    <property type="entry name" value="Nqo1 middle domain-like"/>
    <property type="match status" value="1"/>
</dbReference>
<dbReference type="Gene3D" id="3.40.30.10">
    <property type="entry name" value="Glutaredoxin"/>
    <property type="match status" value="1"/>
</dbReference>
<dbReference type="GO" id="GO:0010181">
    <property type="term" value="F:FMN binding"/>
    <property type="evidence" value="ECO:0007669"/>
    <property type="project" value="InterPro"/>
</dbReference>
<dbReference type="Proteomes" id="UP000182800">
    <property type="component" value="Unassembled WGS sequence"/>
</dbReference>
<evidence type="ECO:0000313" key="10">
    <source>
        <dbReference type="EMBL" id="SCC79521.1"/>
    </source>
</evidence>
<proteinExistence type="inferred from homology"/>
<feature type="compositionally biased region" description="Basic residues" evidence="7">
    <location>
        <begin position="21"/>
        <end position="32"/>
    </location>
</feature>
<dbReference type="InterPro" id="IPR036249">
    <property type="entry name" value="Thioredoxin-like_sf"/>
</dbReference>
<dbReference type="Pfam" id="PF10589">
    <property type="entry name" value="NADH_4Fe-4S"/>
    <property type="match status" value="1"/>
</dbReference>
<dbReference type="STRING" id="1653334.GA0071312_0942"/>
<dbReference type="InterPro" id="IPR037225">
    <property type="entry name" value="Nuo51_FMN-bd_sf"/>
</dbReference>
<evidence type="ECO:0000313" key="12">
    <source>
        <dbReference type="Proteomes" id="UP000182800"/>
    </source>
</evidence>
<dbReference type="PROSITE" id="PS00644">
    <property type="entry name" value="COMPLEX1_51K_1"/>
    <property type="match status" value="1"/>
</dbReference>
<dbReference type="InterPro" id="IPR019575">
    <property type="entry name" value="Nuop51_4Fe4S-bd"/>
</dbReference>
<dbReference type="InterPro" id="IPR041921">
    <property type="entry name" value="NuoE_N"/>
</dbReference>
<dbReference type="GO" id="GO:0046872">
    <property type="term" value="F:metal ion binding"/>
    <property type="evidence" value="ECO:0007669"/>
    <property type="project" value="UniProtKB-KW"/>
</dbReference>
<dbReference type="Proteomes" id="UP000050497">
    <property type="component" value="Unassembled WGS sequence"/>
</dbReference>
<dbReference type="AlphaFoldDB" id="A0A0P8A094"/>
<keyword evidence="12" id="KW-1185">Reference proteome</keyword>
<feature type="domain" description="NADH-ubiquinone oxidoreductase 51kDa subunit iron-sulphur binding" evidence="8">
    <location>
        <begin position="498"/>
        <end position="543"/>
    </location>
</feature>
<evidence type="ECO:0000256" key="3">
    <source>
        <dbReference type="ARBA" id="ARBA00022485"/>
    </source>
</evidence>
<evidence type="ECO:0000313" key="9">
    <source>
        <dbReference type="EMBL" id="KPQ10774.1"/>
    </source>
</evidence>
<dbReference type="SUPFAM" id="SSF140490">
    <property type="entry name" value="Nqo1C-terminal domain-like"/>
    <property type="match status" value="1"/>
</dbReference>
<dbReference type="Pfam" id="PF01512">
    <property type="entry name" value="Complex1_51K"/>
    <property type="match status" value="1"/>
</dbReference>
<dbReference type="GO" id="GO:0008137">
    <property type="term" value="F:NADH dehydrogenase (ubiquinone) activity"/>
    <property type="evidence" value="ECO:0007669"/>
    <property type="project" value="InterPro"/>
</dbReference>
<keyword evidence="6" id="KW-0411">Iron-sulfur</keyword>
<keyword evidence="5" id="KW-0408">Iron</keyword>
<dbReference type="InterPro" id="IPR011538">
    <property type="entry name" value="Nuo51_FMN-bd"/>
</dbReference>
<organism evidence="9 11">
    <name type="scientific">Saliniramus fredricksonii</name>
    <dbReference type="NCBI Taxonomy" id="1653334"/>
    <lineage>
        <taxon>Bacteria</taxon>
        <taxon>Pseudomonadati</taxon>
        <taxon>Pseudomonadota</taxon>
        <taxon>Alphaproteobacteria</taxon>
        <taxon>Hyphomicrobiales</taxon>
        <taxon>Salinarimonadaceae</taxon>
        <taxon>Saliniramus</taxon>
    </lineage>
</organism>
<dbReference type="EMBL" id="FMBM01000001">
    <property type="protein sequence ID" value="SCC79521.1"/>
    <property type="molecule type" value="Genomic_DNA"/>
</dbReference>
<reference evidence="10 12" key="2">
    <citation type="submission" date="2016-08" db="EMBL/GenBank/DDBJ databases">
        <authorList>
            <person name="Varghese N."/>
            <person name="Submissions Spin"/>
        </authorList>
    </citation>
    <scope>NUCLEOTIDE SEQUENCE [LARGE SCALE GENOMIC DNA]</scope>
    <source>
        <strain evidence="10 12">HL-109</strain>
    </source>
</reference>
<sequence length="579" mass="62117">MSQGETGRSNGDDAGAERSGKRPGLRPKLRPKGRALDRDALVRVRGLLAEMPRRRDLLIEALHRLQDGTGHLAAPDLRALAEEFSIPQAEVFEVASFYHHFDIVKEGETPPPALTIRVCDSVACMIAGAEALATALDASVDPQTIRIQRVPCIGRCAEAPAVHVGTRAIAPATTDSVHAAIAADDIREPIPDHACGLAAYRAAGGYALLEACLAGKKTPEEVIAMLSDAGLRGLGGAGFPAGRKWEFVRAAPAPRMVTVNADEGEPGTFKDRHHLERDPHRMIEGALIAAWAVGAARTVIYLRDEYAGVRALLEREIAFLREAGLDSHAPIDLRRGAGAYICGEESAMLESIEGKRGLPRHRPPYIATKGLFGRPTLNHNVETLFWLRDIIEEGPAWFASQGRRGAKGFRSFSVSGRVRDPGVKQAPAGITVNELIGEYCGGMQPGHALAAWLPGGASGGILPASLADEPLDFGLLDRHGAFVGSHAIVIFSDHDDLRSVALNLMRFFRHESCGQCTPCRAGTQKIVQLLEDGRWEAPLLDDLALVMRDASICGLGQAAANPVTSMLRHFPECAPQSTN</sequence>
<comment type="cofactor">
    <cofactor evidence="1">
        <name>FMN</name>
        <dbReference type="ChEBI" id="CHEBI:58210"/>
    </cofactor>
</comment>
<dbReference type="Gene3D" id="3.10.20.600">
    <property type="match status" value="1"/>
</dbReference>
<evidence type="ECO:0000256" key="5">
    <source>
        <dbReference type="ARBA" id="ARBA00023004"/>
    </source>
</evidence>
<keyword evidence="4" id="KW-0479">Metal-binding</keyword>
<dbReference type="InterPro" id="IPR001949">
    <property type="entry name" value="NADH-UbQ_OxRdtase_51kDa_CS"/>
</dbReference>
<dbReference type="Gene3D" id="1.20.1440.230">
    <property type="entry name" value="NADH-ubiquinone oxidoreductase 51kDa subunit, iron-sulphur binding domain"/>
    <property type="match status" value="1"/>
</dbReference>
<dbReference type="PATRIC" id="fig|1653334.4.peg.3104"/>
<dbReference type="SMART" id="SM00928">
    <property type="entry name" value="NADH_4Fe-4S"/>
    <property type="match status" value="1"/>
</dbReference>
<accession>A0A0P8A094</accession>
<dbReference type="SUPFAM" id="SSF142019">
    <property type="entry name" value="Nqo1 FMN-binding domain-like"/>
    <property type="match status" value="1"/>
</dbReference>
<evidence type="ECO:0000256" key="6">
    <source>
        <dbReference type="ARBA" id="ARBA00023014"/>
    </source>
</evidence>
<dbReference type="GO" id="GO:0051539">
    <property type="term" value="F:4 iron, 4 sulfur cluster binding"/>
    <property type="evidence" value="ECO:0007669"/>
    <property type="project" value="UniProtKB-KW"/>
</dbReference>
<dbReference type="CDD" id="cd03082">
    <property type="entry name" value="TRX_Fd_NuoE_W_FDH_beta"/>
    <property type="match status" value="1"/>
</dbReference>
<dbReference type="PANTHER" id="PTHR43578:SF3">
    <property type="entry name" value="NADH-QUINONE OXIDOREDUCTASE SUBUNIT F"/>
    <property type="match status" value="1"/>
</dbReference>
<dbReference type="OrthoDB" id="9761899at2"/>
<dbReference type="PROSITE" id="PS00645">
    <property type="entry name" value="COMPLEX1_51K_2"/>
    <property type="match status" value="1"/>
</dbReference>
<evidence type="ECO:0000256" key="7">
    <source>
        <dbReference type="SAM" id="MobiDB-lite"/>
    </source>
</evidence>
<dbReference type="Pfam" id="PF01257">
    <property type="entry name" value="2Fe-2S_thioredx"/>
    <property type="match status" value="1"/>
</dbReference>
<comment type="caution">
    <text evidence="9">The sequence shown here is derived from an EMBL/GenBank/DDBJ whole genome shotgun (WGS) entry which is preliminary data.</text>
</comment>
<dbReference type="Gene3D" id="1.10.10.1590">
    <property type="entry name" value="NADH-quinone oxidoreductase subunit E"/>
    <property type="match status" value="1"/>
</dbReference>
<dbReference type="EMBL" id="LJSX01000013">
    <property type="protein sequence ID" value="KPQ10774.1"/>
    <property type="molecule type" value="Genomic_DNA"/>
</dbReference>
<dbReference type="PANTHER" id="PTHR43578">
    <property type="entry name" value="NADH-QUINONE OXIDOREDUCTASE SUBUNIT F"/>
    <property type="match status" value="1"/>
</dbReference>
<reference evidence="9 11" key="1">
    <citation type="submission" date="2015-09" db="EMBL/GenBank/DDBJ databases">
        <title>Identification and resolution of microdiversity through metagenomic sequencing of parallel consortia.</title>
        <authorList>
            <person name="Nelson W.C."/>
            <person name="Romine M.F."/>
            <person name="Lindemann S.R."/>
        </authorList>
    </citation>
    <scope>NUCLEOTIDE SEQUENCE [LARGE SCALE GENOMIC DNA]</scope>
    <source>
        <strain evidence="9">HL-109</strain>
    </source>
</reference>
<dbReference type="Gene3D" id="3.40.50.11540">
    <property type="entry name" value="NADH-ubiquinone oxidoreductase 51kDa subunit"/>
    <property type="match status" value="1"/>
</dbReference>
<name>A0A0P8A094_9HYPH</name>
<comment type="similarity">
    <text evidence="2">Belongs to the complex I 51 kDa subunit family.</text>
</comment>
<evidence type="ECO:0000256" key="2">
    <source>
        <dbReference type="ARBA" id="ARBA00007523"/>
    </source>
</evidence>
<keyword evidence="3" id="KW-0004">4Fe-4S</keyword>
<evidence type="ECO:0000313" key="11">
    <source>
        <dbReference type="Proteomes" id="UP000050497"/>
    </source>
</evidence>
<dbReference type="InterPro" id="IPR037207">
    <property type="entry name" value="Nuop51_4Fe4S-bd_sf"/>
</dbReference>
<dbReference type="RefSeq" id="WP_083204312.1">
    <property type="nucleotide sequence ID" value="NZ_FMBM01000001.1"/>
</dbReference>